<sequence length="200" mass="22282">MSTSFAITWDYRCPFARNVHDHLVTALEAGGPWDVQFLAFSLDQPHVEEGEPSVFDQPDRYPGLLANEVGIVVRDRLADRFLAVHKALFDARHRDGADLRRRDVLAPLLEAAGVPAADVFAEIDAGWPLETFRKEHLGAVERHDVFGVPTFIVGEHATFVRLMDRADGGADKAVATITRIVDLLTGWPELNEFKQTRVAN</sequence>
<dbReference type="SUPFAM" id="SSF52833">
    <property type="entry name" value="Thioredoxin-like"/>
    <property type="match status" value="1"/>
</dbReference>
<keyword evidence="2" id="KW-0413">Isomerase</keyword>
<dbReference type="GO" id="GO:0016853">
    <property type="term" value="F:isomerase activity"/>
    <property type="evidence" value="ECO:0007669"/>
    <property type="project" value="UniProtKB-KW"/>
</dbReference>
<evidence type="ECO:0000259" key="1">
    <source>
        <dbReference type="Pfam" id="PF01323"/>
    </source>
</evidence>
<accession>A0ABW9QVM0</accession>
<dbReference type="Proteomes" id="UP000437736">
    <property type="component" value="Unassembled WGS sequence"/>
</dbReference>
<dbReference type="InterPro" id="IPR001853">
    <property type="entry name" value="DSBA-like_thioredoxin_dom"/>
</dbReference>
<evidence type="ECO:0000313" key="3">
    <source>
        <dbReference type="Proteomes" id="UP000437736"/>
    </source>
</evidence>
<proteinExistence type="predicted"/>
<reference evidence="2 3" key="1">
    <citation type="submission" date="2019-11" db="EMBL/GenBank/DDBJ databases">
        <title>Acidiferrimicrobium australis gen. nov., sp. nov., an acidophilic and obligately heterotrophic, member of the Actinobacteria that catalyses dissimilatory oxido- reduction of iron isolated from metal-rich acidic water in Chile.</title>
        <authorList>
            <person name="Gonzalez D."/>
            <person name="Huber K."/>
            <person name="Hedrich S."/>
            <person name="Rojas-Villalobos C."/>
            <person name="Quatrini R."/>
            <person name="Dinamarca M.A."/>
            <person name="Schwarz A."/>
            <person name="Canales C."/>
            <person name="Nancucheo I."/>
        </authorList>
    </citation>
    <scope>NUCLEOTIDE SEQUENCE [LARGE SCALE GENOMIC DNA]</scope>
    <source>
        <strain evidence="2 3">USS-CCA1</strain>
    </source>
</reference>
<gene>
    <name evidence="2" type="ORF">GHK86_11435</name>
</gene>
<comment type="caution">
    <text evidence="2">The sequence shown here is derived from an EMBL/GenBank/DDBJ whole genome shotgun (WGS) entry which is preliminary data.</text>
</comment>
<dbReference type="EMBL" id="WJHE01000560">
    <property type="protein sequence ID" value="MST33327.1"/>
    <property type="molecule type" value="Genomic_DNA"/>
</dbReference>
<dbReference type="InterPro" id="IPR036249">
    <property type="entry name" value="Thioredoxin-like_sf"/>
</dbReference>
<dbReference type="Pfam" id="PF01323">
    <property type="entry name" value="DSBA"/>
    <property type="match status" value="1"/>
</dbReference>
<organism evidence="2 3">
    <name type="scientific">Acidiferrimicrobium australe</name>
    <dbReference type="NCBI Taxonomy" id="2664430"/>
    <lineage>
        <taxon>Bacteria</taxon>
        <taxon>Bacillati</taxon>
        <taxon>Actinomycetota</taxon>
        <taxon>Acidimicrobiia</taxon>
        <taxon>Acidimicrobiales</taxon>
        <taxon>Acidimicrobiaceae</taxon>
        <taxon>Acidiferrimicrobium</taxon>
    </lineage>
</organism>
<keyword evidence="3" id="KW-1185">Reference proteome</keyword>
<dbReference type="Gene3D" id="3.40.30.10">
    <property type="entry name" value="Glutaredoxin"/>
    <property type="match status" value="1"/>
</dbReference>
<name>A0ABW9QVM0_9ACTN</name>
<feature type="domain" description="DSBA-like thioredoxin" evidence="1">
    <location>
        <begin position="80"/>
        <end position="158"/>
    </location>
</feature>
<evidence type="ECO:0000313" key="2">
    <source>
        <dbReference type="EMBL" id="MST33327.1"/>
    </source>
</evidence>
<protein>
    <submittedName>
        <fullName evidence="2">Protein-disulfide isomerase</fullName>
    </submittedName>
</protein>